<dbReference type="AlphaFoldDB" id="A0A371PBV4"/>
<protein>
    <submittedName>
        <fullName evidence="2">Uncharacterized protein</fullName>
    </submittedName>
</protein>
<organism evidence="2 3">
    <name type="scientific">Aeromicrobium endophyticum</name>
    <dbReference type="NCBI Taxonomy" id="2292704"/>
    <lineage>
        <taxon>Bacteria</taxon>
        <taxon>Bacillati</taxon>
        <taxon>Actinomycetota</taxon>
        <taxon>Actinomycetes</taxon>
        <taxon>Propionibacteriales</taxon>
        <taxon>Nocardioidaceae</taxon>
        <taxon>Aeromicrobium</taxon>
    </lineage>
</organism>
<dbReference type="EMBL" id="QUBR01000001">
    <property type="protein sequence ID" value="REK73402.1"/>
    <property type="molecule type" value="Genomic_DNA"/>
</dbReference>
<comment type="caution">
    <text evidence="2">The sequence shown here is derived from an EMBL/GenBank/DDBJ whole genome shotgun (WGS) entry which is preliminary data.</text>
</comment>
<keyword evidence="1" id="KW-0472">Membrane</keyword>
<feature type="transmembrane region" description="Helical" evidence="1">
    <location>
        <begin position="192"/>
        <end position="211"/>
    </location>
</feature>
<keyword evidence="3" id="KW-1185">Reference proteome</keyword>
<dbReference type="Proteomes" id="UP000265581">
    <property type="component" value="Unassembled WGS sequence"/>
</dbReference>
<evidence type="ECO:0000313" key="2">
    <source>
        <dbReference type="EMBL" id="REK73402.1"/>
    </source>
</evidence>
<keyword evidence="1" id="KW-1133">Transmembrane helix</keyword>
<accession>A0A371PBV4</accession>
<feature type="transmembrane region" description="Helical" evidence="1">
    <location>
        <begin position="245"/>
        <end position="265"/>
    </location>
</feature>
<feature type="transmembrane region" description="Helical" evidence="1">
    <location>
        <begin position="167"/>
        <end position="185"/>
    </location>
</feature>
<evidence type="ECO:0000256" key="1">
    <source>
        <dbReference type="SAM" id="Phobius"/>
    </source>
</evidence>
<sequence length="275" mass="28921">MRMRTFTSLVAGLVATVAAIVSVPLFWVSTNVVDEDGYVAFSSSLATDRELQAAVAAYIADDYVQRGLLPASLQQTAASVLTSVAQGTVDQPGFVRAWEQTQRSLHTSAFGDGSGTLTVSLQPMMQFIAARVGSRLPISLDVTTDIQAPVGTSADRSRLRQVERSQTYALLGLMVVLASAALCLVSARRRTMAVAGLGLGALVTAGVLRVATEIVTPQLIDRAETLNPFARQVQKLLLDRASASLAAWLGWIALVGAVALLAGLLGRGAAALRSR</sequence>
<name>A0A371PBV4_9ACTN</name>
<gene>
    <name evidence="2" type="ORF">DX116_07590</name>
</gene>
<keyword evidence="1" id="KW-0812">Transmembrane</keyword>
<proteinExistence type="predicted"/>
<evidence type="ECO:0000313" key="3">
    <source>
        <dbReference type="Proteomes" id="UP000265581"/>
    </source>
</evidence>
<reference evidence="2 3" key="1">
    <citation type="submission" date="2018-08" db="EMBL/GenBank/DDBJ databases">
        <title>Aeromicrobium sp. M2KJ-4, whole genome shotgun sequence.</title>
        <authorList>
            <person name="Tuo L."/>
        </authorList>
    </citation>
    <scope>NUCLEOTIDE SEQUENCE [LARGE SCALE GENOMIC DNA]</scope>
    <source>
        <strain evidence="2 3">M2KJ-4</strain>
    </source>
</reference>